<gene>
    <name evidence="1" type="ORF">P4S50_02945</name>
</gene>
<reference evidence="1 2" key="1">
    <citation type="submission" date="2023-03" db="EMBL/GenBank/DDBJ databases">
        <title>Complete genome sequence of Tepidibacter sp. SWIR-1, isolated from a deep-sea hydrothermal vent.</title>
        <authorList>
            <person name="Li X."/>
        </authorList>
    </citation>
    <scope>NUCLEOTIDE SEQUENCE [LARGE SCALE GENOMIC DNA]</scope>
    <source>
        <strain evidence="1 2">SWIR-1</strain>
    </source>
</reference>
<protein>
    <submittedName>
        <fullName evidence="1">SEC-C domain-containing protein</fullName>
    </submittedName>
</protein>
<dbReference type="Pfam" id="PF25948">
    <property type="entry name" value="DUF7986"/>
    <property type="match status" value="1"/>
</dbReference>
<evidence type="ECO:0000313" key="2">
    <source>
        <dbReference type="Proteomes" id="UP001222800"/>
    </source>
</evidence>
<organism evidence="1 2">
    <name type="scientific">Tepidibacter hydrothermalis</name>
    <dbReference type="NCBI Taxonomy" id="3036126"/>
    <lineage>
        <taxon>Bacteria</taxon>
        <taxon>Bacillati</taxon>
        <taxon>Bacillota</taxon>
        <taxon>Clostridia</taxon>
        <taxon>Peptostreptococcales</taxon>
        <taxon>Peptostreptococcaceae</taxon>
        <taxon>Tepidibacter</taxon>
    </lineage>
</organism>
<dbReference type="Pfam" id="PF02810">
    <property type="entry name" value="SEC-C"/>
    <property type="match status" value="1"/>
</dbReference>
<sequence>MVGRNDLCPCNSGKKYKKCCLNKDKKNSMLKQKVDFSQKHDISITKKLYAYSRKDKFYDEYINAQHKFHIVDDKEINSKFNSFFNTYYLQDYITSENKTIAISFFEENKNKLNIIEKNILKSKLKSYITIYKILNIEEDKAILKDLILDKETYIEDINVLKDLKVGELIIGRMANVVEVNKFIDTVLSISEKIKDVIIADINNIYEKNKDVYKEMETFLVYNTNIFYKYIQQLIDPKIGTYLKEKKETSKAKVNNVEKQEDTKKVDTKEVDNSQKECEVKNLITENIEDAYLEVALTIWEEYKNNNEVKGTENGWASAVEYHTKKEDGVNVTQSAIAKKYKVSPSTLGKRYKEIKSIHKI</sequence>
<accession>A0ABY8EDN0</accession>
<dbReference type="Gene3D" id="1.10.472.10">
    <property type="entry name" value="Cyclin-like"/>
    <property type="match status" value="1"/>
</dbReference>
<proteinExistence type="predicted"/>
<dbReference type="SUPFAM" id="SSF47954">
    <property type="entry name" value="Cyclin-like"/>
    <property type="match status" value="1"/>
</dbReference>
<dbReference type="SUPFAM" id="SSF103642">
    <property type="entry name" value="Sec-C motif"/>
    <property type="match status" value="1"/>
</dbReference>
<dbReference type="Proteomes" id="UP001222800">
    <property type="component" value="Chromosome"/>
</dbReference>
<dbReference type="InterPro" id="IPR058292">
    <property type="entry name" value="DUF7986"/>
</dbReference>
<keyword evidence="2" id="KW-1185">Reference proteome</keyword>
<dbReference type="InterPro" id="IPR004027">
    <property type="entry name" value="SEC_C_motif"/>
</dbReference>
<dbReference type="InterPro" id="IPR036915">
    <property type="entry name" value="Cyclin-like_sf"/>
</dbReference>
<dbReference type="RefSeq" id="WP_277733013.1">
    <property type="nucleotide sequence ID" value="NZ_CP120733.1"/>
</dbReference>
<dbReference type="EMBL" id="CP120733">
    <property type="protein sequence ID" value="WFD11049.1"/>
    <property type="molecule type" value="Genomic_DNA"/>
</dbReference>
<evidence type="ECO:0000313" key="1">
    <source>
        <dbReference type="EMBL" id="WFD11049.1"/>
    </source>
</evidence>
<dbReference type="Gene3D" id="3.10.450.50">
    <property type="match status" value="1"/>
</dbReference>
<name>A0ABY8EDN0_9FIRM</name>